<name>A0A699S7K8_TANCI</name>
<accession>A0A699S7K8</accession>
<dbReference type="AlphaFoldDB" id="A0A699S7K8"/>
<organism evidence="2">
    <name type="scientific">Tanacetum cinerariifolium</name>
    <name type="common">Dalmatian daisy</name>
    <name type="synonym">Chrysanthemum cinerariifolium</name>
    <dbReference type="NCBI Taxonomy" id="118510"/>
    <lineage>
        <taxon>Eukaryota</taxon>
        <taxon>Viridiplantae</taxon>
        <taxon>Streptophyta</taxon>
        <taxon>Embryophyta</taxon>
        <taxon>Tracheophyta</taxon>
        <taxon>Spermatophyta</taxon>
        <taxon>Magnoliopsida</taxon>
        <taxon>eudicotyledons</taxon>
        <taxon>Gunneridae</taxon>
        <taxon>Pentapetalae</taxon>
        <taxon>asterids</taxon>
        <taxon>campanulids</taxon>
        <taxon>Asterales</taxon>
        <taxon>Asteraceae</taxon>
        <taxon>Asteroideae</taxon>
        <taxon>Anthemideae</taxon>
        <taxon>Anthemidinae</taxon>
        <taxon>Tanacetum</taxon>
    </lineage>
</organism>
<reference evidence="2" key="1">
    <citation type="journal article" date="2019" name="Sci. Rep.">
        <title>Draft genome of Tanacetum cinerariifolium, the natural source of mosquito coil.</title>
        <authorList>
            <person name="Yamashiro T."/>
            <person name="Shiraishi A."/>
            <person name="Satake H."/>
            <person name="Nakayama K."/>
        </authorList>
    </citation>
    <scope>NUCLEOTIDE SEQUENCE</scope>
</reference>
<proteinExistence type="predicted"/>
<gene>
    <name evidence="2" type="ORF">Tci_865230</name>
</gene>
<comment type="caution">
    <text evidence="2">The sequence shown here is derived from an EMBL/GenBank/DDBJ whole genome shotgun (WGS) entry which is preliminary data.</text>
</comment>
<sequence length="174" mass="20491">MLLAKKDSDEQILLAEDQAWMESSSDSYQEINTNMVFMAKMEKVLSDSDESSSSAKETIVEKRFEKANHQSKDLENQNKDLQDKYDVLINQVNTFEEKNNEFNEQIKVLNEKNADLLAQMKVLQDQLKIKHVVIDTHTECQAQYARLEEERYEYMIKYSALCDNDKQHRKKIDE</sequence>
<dbReference type="EMBL" id="BKCJ011142235">
    <property type="protein sequence ID" value="GFC93260.1"/>
    <property type="molecule type" value="Genomic_DNA"/>
</dbReference>
<protein>
    <submittedName>
        <fullName evidence="2">Uncharacterized protein</fullName>
    </submittedName>
</protein>
<feature type="coiled-coil region" evidence="1">
    <location>
        <begin position="64"/>
        <end position="126"/>
    </location>
</feature>
<feature type="non-terminal residue" evidence="2">
    <location>
        <position position="174"/>
    </location>
</feature>
<evidence type="ECO:0000313" key="2">
    <source>
        <dbReference type="EMBL" id="GFC93260.1"/>
    </source>
</evidence>
<keyword evidence="1" id="KW-0175">Coiled coil</keyword>
<evidence type="ECO:0000256" key="1">
    <source>
        <dbReference type="SAM" id="Coils"/>
    </source>
</evidence>